<comment type="caution">
    <text evidence="3">The sequence shown here is derived from an EMBL/GenBank/DDBJ whole genome shotgun (WGS) entry which is preliminary data.</text>
</comment>
<protein>
    <submittedName>
        <fullName evidence="3">Restriction endonuclease</fullName>
    </submittedName>
</protein>
<evidence type="ECO:0000313" key="4">
    <source>
        <dbReference type="EMBL" id="RKN26415.1"/>
    </source>
</evidence>
<evidence type="ECO:0000313" key="3">
    <source>
        <dbReference type="EMBL" id="RKN11567.1"/>
    </source>
</evidence>
<reference evidence="5 6" key="1">
    <citation type="submission" date="2018-09" db="EMBL/GenBank/DDBJ databases">
        <title>Streptomyces sp. nov. DS1-2, an endophytic actinomycete isolated from roots of Dendrobium scabrilingue.</title>
        <authorList>
            <person name="Kuncharoen N."/>
            <person name="Kudo T."/>
            <person name="Ohkuma M."/>
            <person name="Yuki M."/>
            <person name="Tanasupawat S."/>
        </authorList>
    </citation>
    <scope>NUCLEOTIDE SEQUENCE [LARGE SCALE GENOMIC DNA]</scope>
    <source>
        <strain evidence="3 6">AZ1-7</strain>
        <strain evidence="4 5">DS1-2</strain>
    </source>
</reference>
<dbReference type="EMBL" id="RBDY01000002">
    <property type="protein sequence ID" value="RKN26415.1"/>
    <property type="molecule type" value="Genomic_DNA"/>
</dbReference>
<gene>
    <name evidence="4" type="ORF">D7318_03190</name>
    <name evidence="3" type="ORF">D7319_06470</name>
</gene>
<keyword evidence="3" id="KW-0540">Nuclease</keyword>
<dbReference type="InterPro" id="IPR011335">
    <property type="entry name" value="Restrct_endonuc-II-like"/>
</dbReference>
<dbReference type="GO" id="GO:0003677">
    <property type="term" value="F:DNA binding"/>
    <property type="evidence" value="ECO:0007669"/>
    <property type="project" value="InterPro"/>
</dbReference>
<dbReference type="GO" id="GO:0009307">
    <property type="term" value="P:DNA restriction-modification system"/>
    <property type="evidence" value="ECO:0007669"/>
    <property type="project" value="InterPro"/>
</dbReference>
<dbReference type="PANTHER" id="PTHR30015:SF6">
    <property type="entry name" value="SLL1429 PROTEIN"/>
    <property type="match status" value="1"/>
</dbReference>
<dbReference type="EMBL" id="RBDX01000003">
    <property type="protein sequence ID" value="RKN11567.1"/>
    <property type="molecule type" value="Genomic_DNA"/>
</dbReference>
<dbReference type="Gene3D" id="3.40.1350.10">
    <property type="match status" value="1"/>
</dbReference>
<organism evidence="3 6">
    <name type="scientific">Streptomyces radicis</name>
    <dbReference type="NCBI Taxonomy" id="1750517"/>
    <lineage>
        <taxon>Bacteria</taxon>
        <taxon>Bacillati</taxon>
        <taxon>Actinomycetota</taxon>
        <taxon>Actinomycetes</taxon>
        <taxon>Kitasatosporales</taxon>
        <taxon>Streptomycetaceae</taxon>
        <taxon>Streptomyces</taxon>
    </lineage>
</organism>
<keyword evidence="5" id="KW-1185">Reference proteome</keyword>
<dbReference type="RefSeq" id="WP_120695299.1">
    <property type="nucleotide sequence ID" value="NZ_RBDX01000003.1"/>
</dbReference>
<dbReference type="PANTHER" id="PTHR30015">
    <property type="entry name" value="MRR RESTRICTION SYSTEM PROTEIN"/>
    <property type="match status" value="1"/>
</dbReference>
<dbReference type="AlphaFoldDB" id="A0A3A9WZD0"/>
<dbReference type="InterPro" id="IPR007560">
    <property type="entry name" value="Restrct_endonuc_IV_Mrr"/>
</dbReference>
<evidence type="ECO:0000259" key="2">
    <source>
        <dbReference type="Pfam" id="PF04471"/>
    </source>
</evidence>
<dbReference type="OrthoDB" id="5181666at2"/>
<name>A0A3A9WZD0_9ACTN</name>
<feature type="domain" description="Restriction endonuclease type IV Mrr" evidence="2">
    <location>
        <begin position="87"/>
        <end position="198"/>
    </location>
</feature>
<evidence type="ECO:0000313" key="6">
    <source>
        <dbReference type="Proteomes" id="UP000275024"/>
    </source>
</evidence>
<dbReference type="Pfam" id="PF04471">
    <property type="entry name" value="Mrr_cat"/>
    <property type="match status" value="1"/>
</dbReference>
<dbReference type="GO" id="GO:0015666">
    <property type="term" value="F:restriction endodeoxyribonuclease activity"/>
    <property type="evidence" value="ECO:0007669"/>
    <property type="project" value="TreeGrafter"/>
</dbReference>
<dbReference type="Proteomes" id="UP000275024">
    <property type="component" value="Unassembled WGS sequence"/>
</dbReference>
<proteinExistence type="predicted"/>
<sequence>MTKRRGKARRRQQRRRATIFAAAVALVTVAVLGAKIWLVLLIVALASGFGTAGWWGWRTHRALREKDRRWREEQRVLENHHSLAEVDTLPGEAFEQLVAALCRRDGCTEVERVGRTGDDGADVIGRLPDGRTMVIQCKRYAPHRAIGSPDMRGLLGSRTHFGADVALFVTTARITRKAEEFAVTNGIIALHRDLFASWHSGAPLTSIAQVNGSGQGNRQHQQRWKGTYSPRKRTRRPRPRDT</sequence>
<dbReference type="Proteomes" id="UP000268652">
    <property type="component" value="Unassembled WGS sequence"/>
</dbReference>
<keyword evidence="3" id="KW-0378">Hydrolase</keyword>
<dbReference type="InterPro" id="IPR011856">
    <property type="entry name" value="tRNA_endonuc-like_dom_sf"/>
</dbReference>
<feature type="compositionally biased region" description="Polar residues" evidence="1">
    <location>
        <begin position="208"/>
        <end position="219"/>
    </location>
</feature>
<evidence type="ECO:0000313" key="5">
    <source>
        <dbReference type="Proteomes" id="UP000268652"/>
    </source>
</evidence>
<feature type="region of interest" description="Disordered" evidence="1">
    <location>
        <begin position="208"/>
        <end position="242"/>
    </location>
</feature>
<dbReference type="InterPro" id="IPR052906">
    <property type="entry name" value="Type_IV_Methyl-Rstrct_Enzyme"/>
</dbReference>
<accession>A0A3A9WZD0</accession>
<keyword evidence="3" id="KW-0255">Endonuclease</keyword>
<feature type="compositionally biased region" description="Basic residues" evidence="1">
    <location>
        <begin position="230"/>
        <end position="242"/>
    </location>
</feature>
<dbReference type="SUPFAM" id="SSF52980">
    <property type="entry name" value="Restriction endonuclease-like"/>
    <property type="match status" value="1"/>
</dbReference>
<evidence type="ECO:0000256" key="1">
    <source>
        <dbReference type="SAM" id="MobiDB-lite"/>
    </source>
</evidence>